<evidence type="ECO:0000256" key="1">
    <source>
        <dbReference type="SAM" id="SignalP"/>
    </source>
</evidence>
<dbReference type="EMBL" id="CACRYJ010000067">
    <property type="protein sequence ID" value="VZO40018.1"/>
    <property type="molecule type" value="Genomic_DNA"/>
</dbReference>
<gene>
    <name evidence="2" type="ORF">HALOF300_04719</name>
</gene>
<dbReference type="PROSITE" id="PS51318">
    <property type="entry name" value="TAT"/>
    <property type="match status" value="1"/>
</dbReference>
<evidence type="ECO:0000313" key="3">
    <source>
        <dbReference type="Proteomes" id="UP000419743"/>
    </source>
</evidence>
<feature type="chain" id="PRO_5029781550" evidence="1">
    <location>
        <begin position="29"/>
        <end position="433"/>
    </location>
</feature>
<dbReference type="InterPro" id="IPR052036">
    <property type="entry name" value="Hydrolase/PRTase-associated"/>
</dbReference>
<dbReference type="AlphaFoldDB" id="A0A7M4DRC4"/>
<keyword evidence="1" id="KW-0732">Signal</keyword>
<organism evidence="2 3">
    <name type="scientific">Occultella aeris</name>
    <dbReference type="NCBI Taxonomy" id="2761496"/>
    <lineage>
        <taxon>Bacteria</taxon>
        <taxon>Bacillati</taxon>
        <taxon>Actinomycetota</taxon>
        <taxon>Actinomycetes</taxon>
        <taxon>Micrococcales</taxon>
        <taxon>Ruaniaceae</taxon>
        <taxon>Occultella</taxon>
    </lineage>
</organism>
<evidence type="ECO:0000313" key="2">
    <source>
        <dbReference type="EMBL" id="VZO40018.1"/>
    </source>
</evidence>
<dbReference type="Proteomes" id="UP000419743">
    <property type="component" value="Unassembled WGS sequence"/>
</dbReference>
<reference evidence="2 3" key="1">
    <citation type="submission" date="2019-11" db="EMBL/GenBank/DDBJ databases">
        <authorList>
            <person name="Criscuolo A."/>
        </authorList>
    </citation>
    <scope>NUCLEOTIDE SEQUENCE [LARGE SCALE GENOMIC DNA]</scope>
    <source>
        <strain evidence="2">CIP111667</strain>
    </source>
</reference>
<sequence>MRIRRNAFGLAAGVLALALAAPAAPAQASPPTSTAPVTRWAECHAVAVPDDPDRPGRDLAAIARATAGADVIGLGEPGHTIGEVTTLQARYLRHLVTHEGVRAIAFEMDWTLALGVNDYVLGLRDDLDAVLDVQERIWQTAEVRGVLGWLRHYNDTHADDVRVAGSEYFATGQAAYDAVEAYVAANAPDRMAELLSHFEWVRPDPDVDIGTHLGEYMSIVDKTPYAEAAAAVERLVDSIGGDGHDVAAHHARQIHSWYEGFSLPWGDIPDYRDARAAENVRWWQQYTGARTIYWAASAHVADAPQLTITEPGEPDTTFASAGSHLEDWYGRGYVPIGFTFDHGTYRTEDGATIELPPASAGWFEQPLADVGYAQFVLRLDRHVPREVRDWLDAPLTTRGLPEYGSESVAHGGTLRDWFDVLVHTQEVTPADLL</sequence>
<dbReference type="RefSeq" id="WP_156743307.1">
    <property type="nucleotide sequence ID" value="NZ_CACRYJ010000067.1"/>
</dbReference>
<dbReference type="GO" id="GO:0046677">
    <property type="term" value="P:response to antibiotic"/>
    <property type="evidence" value="ECO:0007669"/>
    <property type="project" value="InterPro"/>
</dbReference>
<dbReference type="SUPFAM" id="SSF159501">
    <property type="entry name" value="EreA/ChaN-like"/>
    <property type="match status" value="1"/>
</dbReference>
<proteinExistence type="predicted"/>
<keyword evidence="3" id="KW-1185">Reference proteome</keyword>
<dbReference type="InterPro" id="IPR006311">
    <property type="entry name" value="TAT_signal"/>
</dbReference>
<accession>A0A7M4DRC4</accession>
<name>A0A7M4DRC4_9MICO</name>
<feature type="signal peptide" evidence="1">
    <location>
        <begin position="1"/>
        <end position="28"/>
    </location>
</feature>
<dbReference type="Gene3D" id="1.20.1440.30">
    <property type="entry name" value="Biosynthetic Protein domain"/>
    <property type="match status" value="1"/>
</dbReference>
<dbReference type="Pfam" id="PF05139">
    <property type="entry name" value="Erythro_esteras"/>
    <property type="match status" value="1"/>
</dbReference>
<dbReference type="Gene3D" id="3.40.1660.10">
    <property type="entry name" value="EreA-like (biosynthetic domain)"/>
    <property type="match status" value="1"/>
</dbReference>
<dbReference type="PANTHER" id="PTHR31299:SF0">
    <property type="entry name" value="ESTERASE, PUTATIVE (AFU_ORTHOLOGUE AFUA_1G05850)-RELATED"/>
    <property type="match status" value="1"/>
</dbReference>
<dbReference type="Gene3D" id="3.30.1870.10">
    <property type="entry name" value="EreA-like, domain 2"/>
    <property type="match status" value="1"/>
</dbReference>
<protein>
    <submittedName>
        <fullName evidence="2">Erythromycin esterase</fullName>
    </submittedName>
</protein>
<dbReference type="PANTHER" id="PTHR31299">
    <property type="entry name" value="ESTERASE, PUTATIVE (AFU_ORTHOLOGUE AFUA_1G05850)-RELATED"/>
    <property type="match status" value="1"/>
</dbReference>
<comment type="caution">
    <text evidence="2">The sequence shown here is derived from an EMBL/GenBank/DDBJ whole genome shotgun (WGS) entry which is preliminary data.</text>
</comment>
<dbReference type="CDD" id="cd14728">
    <property type="entry name" value="Ere-like"/>
    <property type="match status" value="1"/>
</dbReference>
<dbReference type="InterPro" id="IPR007815">
    <property type="entry name" value="Emycin_Estase"/>
</dbReference>